<keyword evidence="5" id="KW-0819">tRNA processing</keyword>
<evidence type="ECO:0000256" key="6">
    <source>
        <dbReference type="SAM" id="MobiDB-lite"/>
    </source>
</evidence>
<accession>U7QP63</accession>
<proteinExistence type="inferred from homology"/>
<dbReference type="InterPro" id="IPR001537">
    <property type="entry name" value="SpoU_MeTrfase"/>
</dbReference>
<dbReference type="GO" id="GO:0005829">
    <property type="term" value="C:cytosol"/>
    <property type="evidence" value="ECO:0007669"/>
    <property type="project" value="TreeGrafter"/>
</dbReference>
<dbReference type="AlphaFoldDB" id="U7QP63"/>
<dbReference type="GO" id="GO:0003723">
    <property type="term" value="F:RNA binding"/>
    <property type="evidence" value="ECO:0007669"/>
    <property type="project" value="InterPro"/>
</dbReference>
<evidence type="ECO:0000256" key="5">
    <source>
        <dbReference type="RuleBase" id="RU362024"/>
    </source>
</evidence>
<comment type="subunit">
    <text evidence="5">Homodimer.</text>
</comment>
<dbReference type="RefSeq" id="WP_023064173.1">
    <property type="nucleotide sequence ID" value="NZ_AUZM01000002.1"/>
</dbReference>
<dbReference type="InterPro" id="IPR029026">
    <property type="entry name" value="tRNA_m1G_MTases_N"/>
</dbReference>
<dbReference type="NCBIfam" id="TIGR00050">
    <property type="entry name" value="rRNA_methyl_1"/>
    <property type="match status" value="1"/>
</dbReference>
<dbReference type="EC" id="2.1.1.200" evidence="5"/>
<feature type="region of interest" description="Disordered" evidence="6">
    <location>
        <begin position="285"/>
        <end position="317"/>
    </location>
</feature>
<evidence type="ECO:0000256" key="3">
    <source>
        <dbReference type="ARBA" id="ARBA00022679"/>
    </source>
</evidence>
<dbReference type="OrthoDB" id="9806346at2"/>
<evidence type="ECO:0000259" key="7">
    <source>
        <dbReference type="Pfam" id="PF00588"/>
    </source>
</evidence>
<keyword evidence="9" id="KW-1185">Reference proteome</keyword>
<evidence type="ECO:0000256" key="1">
    <source>
        <dbReference type="ARBA" id="ARBA00007228"/>
    </source>
</evidence>
<keyword evidence="3 8" id="KW-0808">Transferase</keyword>
<organism evidence="8 9">
    <name type="scientific">Lyngbya aestuarii BL J</name>
    <dbReference type="NCBI Taxonomy" id="1348334"/>
    <lineage>
        <taxon>Bacteria</taxon>
        <taxon>Bacillati</taxon>
        <taxon>Cyanobacteriota</taxon>
        <taxon>Cyanophyceae</taxon>
        <taxon>Oscillatoriophycideae</taxon>
        <taxon>Oscillatoriales</taxon>
        <taxon>Microcoleaceae</taxon>
        <taxon>Lyngbya</taxon>
    </lineage>
</organism>
<evidence type="ECO:0000256" key="2">
    <source>
        <dbReference type="ARBA" id="ARBA00022603"/>
    </source>
</evidence>
<dbReference type="PANTHER" id="PTHR42786">
    <property type="entry name" value="TRNA/RRNA METHYLTRANSFERASE"/>
    <property type="match status" value="1"/>
</dbReference>
<dbReference type="Proteomes" id="UP000017127">
    <property type="component" value="Unassembled WGS sequence"/>
</dbReference>
<comment type="subcellular location">
    <subcellularLocation>
        <location evidence="5">Cytoplasm</location>
    </subcellularLocation>
</comment>
<dbReference type="InterPro" id="IPR029028">
    <property type="entry name" value="Alpha/beta_knot_MTases"/>
</dbReference>
<protein>
    <recommendedName>
        <fullName evidence="5">tRNA (cytidine/uridine-2'-O-)-methyltransferase TrmJ</fullName>
        <ecNumber evidence="5">2.1.1.200</ecNumber>
    </recommendedName>
    <alternativeName>
        <fullName evidence="5">tRNA (cytidine(32)/uridine(32)-2'-O)-methyltransferase</fullName>
    </alternativeName>
    <alternativeName>
        <fullName evidence="5">tRNA Cm32/Um32 methyltransferase</fullName>
    </alternativeName>
</protein>
<dbReference type="GO" id="GO:0106339">
    <property type="term" value="F:tRNA (cytidine(32)-2'-O)-methyltransferase activity"/>
    <property type="evidence" value="ECO:0007669"/>
    <property type="project" value="RHEA"/>
</dbReference>
<feature type="domain" description="tRNA/rRNA methyltransferase SpoU type" evidence="7">
    <location>
        <begin position="9"/>
        <end position="155"/>
    </location>
</feature>
<dbReference type="SUPFAM" id="SSF75217">
    <property type="entry name" value="alpha/beta knot"/>
    <property type="match status" value="1"/>
</dbReference>
<gene>
    <name evidence="5" type="primary">trmJ</name>
    <name evidence="8" type="ORF">M595_0280</name>
</gene>
<keyword evidence="2 5" id="KW-0489">Methyltransferase</keyword>
<evidence type="ECO:0000256" key="4">
    <source>
        <dbReference type="ARBA" id="ARBA00022691"/>
    </source>
</evidence>
<keyword evidence="4 5" id="KW-0949">S-adenosyl-L-methionine</keyword>
<reference evidence="8 9" key="1">
    <citation type="journal article" date="2013" name="Front. Microbiol.">
        <title>Comparative genomic analyses of the cyanobacterium, Lyngbya aestuarii BL J, a powerful hydrogen producer.</title>
        <authorList>
            <person name="Kothari A."/>
            <person name="Vaughn M."/>
            <person name="Garcia-Pichel F."/>
        </authorList>
    </citation>
    <scope>NUCLEOTIDE SEQUENCE [LARGE SCALE GENOMIC DNA]</scope>
    <source>
        <strain evidence="8 9">BL J</strain>
    </source>
</reference>
<dbReference type="GO" id="GO:0160206">
    <property type="term" value="F:tRNA (cytidine(32)/uridine(32)-2'-O)-methyltransferase activity"/>
    <property type="evidence" value="ECO:0007669"/>
    <property type="project" value="UniProtKB-EC"/>
</dbReference>
<dbReference type="InterPro" id="IPR004384">
    <property type="entry name" value="RNA_MeTrfase_TrmJ/LasT"/>
</dbReference>
<dbReference type="EMBL" id="AUZM01000002">
    <property type="protein sequence ID" value="ERT09673.1"/>
    <property type="molecule type" value="Genomic_DNA"/>
</dbReference>
<dbReference type="Gene3D" id="3.40.1280.10">
    <property type="match status" value="1"/>
</dbReference>
<dbReference type="PANTHER" id="PTHR42786:SF2">
    <property type="entry name" value="TRNA (CYTIDINE_URIDINE-2'-O-)-METHYLTRANSFERASE TRMJ"/>
    <property type="match status" value="1"/>
</dbReference>
<evidence type="ECO:0000313" key="9">
    <source>
        <dbReference type="Proteomes" id="UP000017127"/>
    </source>
</evidence>
<comment type="function">
    <text evidence="5">Catalyzes the formation of 2'O-methylated cytidine (Cm32) or 2'O-methylated uridine (Um32) at position 32 in tRNA.</text>
</comment>
<comment type="catalytic activity">
    <reaction evidence="5">
        <text>cytidine(32) in tRNA + S-adenosyl-L-methionine = 2'-O-methylcytidine(32) in tRNA + S-adenosyl-L-homocysteine + H(+)</text>
        <dbReference type="Rhea" id="RHEA:42932"/>
        <dbReference type="Rhea" id="RHEA-COMP:10288"/>
        <dbReference type="Rhea" id="RHEA-COMP:10289"/>
        <dbReference type="ChEBI" id="CHEBI:15378"/>
        <dbReference type="ChEBI" id="CHEBI:57856"/>
        <dbReference type="ChEBI" id="CHEBI:59789"/>
        <dbReference type="ChEBI" id="CHEBI:74495"/>
        <dbReference type="ChEBI" id="CHEBI:82748"/>
        <dbReference type="EC" id="2.1.1.200"/>
    </reaction>
</comment>
<dbReference type="Pfam" id="PF00588">
    <property type="entry name" value="SpoU_methylase"/>
    <property type="match status" value="1"/>
</dbReference>
<sequence>MLEKALAQVRIILVEPAGALNVGSVARILKNMGLQQLVLVNPQCDPQCEEAQRMAVHAADLLETATITATLPEALTGCQRAIATTARERSLETPLEHPRHALGWLLETRSALIFGPEDRGLSNEELKFAQRFVRIPSSSAYPALNLAQAVAVCCYELSQLANISPNTSAEDLSLSASSRRVSSPIQPASSAPLERLEGFYEHLETLLLNIGYLYPHTAASRMEKFRRLFNRADLSQTEVNMLRGILSQMEWALNEAQQSGTVDDTLIACNHAVADVSCDSQSSALSDRVALTQETDSPSVEQPGRTMESESPDETSI</sequence>
<comment type="caution">
    <text evidence="8">The sequence shown here is derived from an EMBL/GenBank/DDBJ whole genome shotgun (WGS) entry which is preliminary data.</text>
</comment>
<name>U7QP63_9CYAN</name>
<comment type="catalytic activity">
    <reaction evidence="5">
        <text>uridine(32) in tRNA + S-adenosyl-L-methionine = 2'-O-methyluridine(32) in tRNA + S-adenosyl-L-homocysteine + H(+)</text>
        <dbReference type="Rhea" id="RHEA:42936"/>
        <dbReference type="Rhea" id="RHEA-COMP:10107"/>
        <dbReference type="Rhea" id="RHEA-COMP:10290"/>
        <dbReference type="ChEBI" id="CHEBI:15378"/>
        <dbReference type="ChEBI" id="CHEBI:57856"/>
        <dbReference type="ChEBI" id="CHEBI:59789"/>
        <dbReference type="ChEBI" id="CHEBI:65315"/>
        <dbReference type="ChEBI" id="CHEBI:74478"/>
        <dbReference type="EC" id="2.1.1.200"/>
    </reaction>
</comment>
<dbReference type="CDD" id="cd18093">
    <property type="entry name" value="SpoU-like_TrmJ"/>
    <property type="match status" value="1"/>
</dbReference>
<dbReference type="GO" id="GO:0002128">
    <property type="term" value="P:tRNA nucleoside ribose methylation"/>
    <property type="evidence" value="ECO:0007669"/>
    <property type="project" value="TreeGrafter"/>
</dbReference>
<dbReference type="Gene3D" id="1.10.8.590">
    <property type="match status" value="1"/>
</dbReference>
<evidence type="ECO:0000313" key="8">
    <source>
        <dbReference type="EMBL" id="ERT09673.1"/>
    </source>
</evidence>
<comment type="similarity">
    <text evidence="1">Belongs to the class IV-like SAM-binding methyltransferase superfamily. RNA methyltransferase TrmH family.</text>
</comment>
<keyword evidence="5" id="KW-0963">Cytoplasm</keyword>
<dbReference type="PATRIC" id="fig|1348334.3.peg.276"/>